<keyword evidence="2" id="KW-1185">Reference proteome</keyword>
<reference evidence="1 2" key="1">
    <citation type="submission" date="2020-08" db="EMBL/GenBank/DDBJ databases">
        <title>Genome public.</title>
        <authorList>
            <person name="Liu C."/>
            <person name="Sun Q."/>
        </authorList>
    </citation>
    <scope>NUCLEOTIDE SEQUENCE [LARGE SCALE GENOMIC DNA]</scope>
    <source>
        <strain evidence="1 2">BX2</strain>
    </source>
</reference>
<dbReference type="Pfam" id="PF13149">
    <property type="entry name" value="Mfa_like_1"/>
    <property type="match status" value="1"/>
</dbReference>
<dbReference type="InterPro" id="IPR042278">
    <property type="entry name" value="Mfa-like_1_N"/>
</dbReference>
<evidence type="ECO:0000313" key="1">
    <source>
        <dbReference type="EMBL" id="MBC5646396.1"/>
    </source>
</evidence>
<gene>
    <name evidence="1" type="ORF">H8S77_26385</name>
</gene>
<dbReference type="PROSITE" id="PS51257">
    <property type="entry name" value="PROKAR_LIPOPROTEIN"/>
    <property type="match status" value="1"/>
</dbReference>
<comment type="caution">
    <text evidence="1">The sequence shown here is derived from an EMBL/GenBank/DDBJ whole genome shotgun (WGS) entry which is preliminary data.</text>
</comment>
<dbReference type="InterPro" id="IPR025049">
    <property type="entry name" value="Mfa-like_1"/>
</dbReference>
<protein>
    <submittedName>
        <fullName evidence="1">Fimbrillin family protein</fullName>
    </submittedName>
</protein>
<dbReference type="Proteomes" id="UP000644010">
    <property type="component" value="Unassembled WGS sequence"/>
</dbReference>
<accession>A0ABR7E9E6</accession>
<proteinExistence type="predicted"/>
<evidence type="ECO:0000313" key="2">
    <source>
        <dbReference type="Proteomes" id="UP000644010"/>
    </source>
</evidence>
<dbReference type="Gene3D" id="2.60.40.2620">
    <property type="entry name" value="Fimbrillin-like"/>
    <property type="match status" value="1"/>
</dbReference>
<dbReference type="Gene3D" id="2.60.40.2630">
    <property type="match status" value="1"/>
</dbReference>
<organism evidence="1 2">
    <name type="scientific">Parabacteroides segnis</name>
    <dbReference type="NCBI Taxonomy" id="2763058"/>
    <lineage>
        <taxon>Bacteria</taxon>
        <taxon>Pseudomonadati</taxon>
        <taxon>Bacteroidota</taxon>
        <taxon>Bacteroidia</taxon>
        <taxon>Bacteroidales</taxon>
        <taxon>Tannerellaceae</taxon>
        <taxon>Parabacteroides</taxon>
    </lineage>
</organism>
<dbReference type="RefSeq" id="WP_186961870.1">
    <property type="nucleotide sequence ID" value="NZ_JACOOI010000055.1"/>
</dbReference>
<sequence>MRKLNLYTLTALLAACAGCTDSLPDNGEPSASALQLISVGLAETAQTRGGVVTSINQVKLYVANTGLLTAYNASTPSLLFTQSSGSWSSTASVEITTGSADVYACYPTGADITAGSNLTIPVSVRKGSDSDETQKLDFTGSQQTDYLYATKQTGITQAKRAISLTMNHALAKVSFKIDKATDVSEVIYLKQINILSNTNKLQTGEGSIQLTDGVLNGLVSTSAVTLNGSALLSSSQSSPNVFCLVAPMSATESVLSFSLTVAVSGESSSELRTFKTASATPVKWEAGKHYMYSITVNKIGGVLKNFKVEDWKSDASQDTNIGI</sequence>
<dbReference type="CDD" id="cd13121">
    <property type="entry name" value="BF2867_like_C"/>
    <property type="match status" value="1"/>
</dbReference>
<dbReference type="CDD" id="cd13120">
    <property type="entry name" value="BF2867_like_N"/>
    <property type="match status" value="1"/>
</dbReference>
<name>A0ABR7E9E6_9BACT</name>
<dbReference type="EMBL" id="JACOOI010000055">
    <property type="protein sequence ID" value="MBC5646396.1"/>
    <property type="molecule type" value="Genomic_DNA"/>
</dbReference>